<evidence type="ECO:0000256" key="3">
    <source>
        <dbReference type="ARBA" id="ARBA00012756"/>
    </source>
</evidence>
<dbReference type="InterPro" id="IPR000922">
    <property type="entry name" value="Lectin_gal-bd_dom"/>
</dbReference>
<dbReference type="PANTHER" id="PTHR23421">
    <property type="entry name" value="BETA-GALACTOSIDASE RELATED"/>
    <property type="match status" value="1"/>
</dbReference>
<keyword evidence="6" id="KW-0326">Glycosidase</keyword>
<evidence type="ECO:0000256" key="1">
    <source>
        <dbReference type="ARBA" id="ARBA00001412"/>
    </source>
</evidence>
<comment type="caution">
    <text evidence="9">The sequence shown here is derived from an EMBL/GenBank/DDBJ whole genome shotgun (WGS) entry which is preliminary data.</text>
</comment>
<dbReference type="EC" id="3.2.1.23" evidence="3"/>
<dbReference type="InterPro" id="IPR048913">
    <property type="entry name" value="BetaGal_gal-bd"/>
</dbReference>
<keyword evidence="7" id="KW-0812">Transmembrane</keyword>
<keyword evidence="4" id="KW-0732">Signal</keyword>
<dbReference type="CDD" id="cd22842">
    <property type="entry name" value="Gal_Rha_Lectin_BGal"/>
    <property type="match status" value="1"/>
</dbReference>
<dbReference type="FunFam" id="2.60.120.740:FF:000002">
    <property type="entry name" value="Beta-galactosidase"/>
    <property type="match status" value="1"/>
</dbReference>
<dbReference type="Pfam" id="PF21467">
    <property type="entry name" value="BetaGal_gal-bd"/>
    <property type="match status" value="1"/>
</dbReference>
<dbReference type="GO" id="GO:0030246">
    <property type="term" value="F:carbohydrate binding"/>
    <property type="evidence" value="ECO:0007669"/>
    <property type="project" value="InterPro"/>
</dbReference>
<dbReference type="GO" id="GO:0004565">
    <property type="term" value="F:beta-galactosidase activity"/>
    <property type="evidence" value="ECO:0007669"/>
    <property type="project" value="UniProtKB-EC"/>
</dbReference>
<evidence type="ECO:0000313" key="9">
    <source>
        <dbReference type="EMBL" id="KAK9136285.1"/>
    </source>
</evidence>
<evidence type="ECO:0000256" key="5">
    <source>
        <dbReference type="ARBA" id="ARBA00022801"/>
    </source>
</evidence>
<comment type="similarity">
    <text evidence="2">Belongs to the glycosyl hydrolase 35 family.</text>
</comment>
<dbReference type="Gene3D" id="2.60.120.260">
    <property type="entry name" value="Galactose-binding domain-like"/>
    <property type="match status" value="1"/>
</dbReference>
<keyword evidence="10" id="KW-1185">Reference proteome</keyword>
<dbReference type="Pfam" id="PF02140">
    <property type="entry name" value="SUEL_Lectin"/>
    <property type="match status" value="1"/>
</dbReference>
<keyword evidence="7" id="KW-1133">Transmembrane helix</keyword>
<accession>A0AAP0PD48</accession>
<evidence type="ECO:0000256" key="2">
    <source>
        <dbReference type="ARBA" id="ARBA00009809"/>
    </source>
</evidence>
<name>A0AAP0PD48_9MAGN</name>
<dbReference type="EMBL" id="JBBNAF010000006">
    <property type="protein sequence ID" value="KAK9136285.1"/>
    <property type="molecule type" value="Genomic_DNA"/>
</dbReference>
<sequence>MQMMPSNANIFSWETYDEAISSEDDEGRLTSVGLLDQLNVTRDSSDYLWYTTGVDISSSESFLNGGEWPTLTVESRGHALHVFINGLLSGISCYIHTTSITAFSVILIIWALITGSAHGTRVNRRFTFSGKVKLQAGANRIALLSIAVGLPNNGAHFESWNTGVLGPVELHGLDQGKRDLTWQKWSYQVGLKGESMNLISSEGVSSVEWMQASFAAQMHQPLTWYKAYFNAPDGNEPLALDMRSMGKGQVWINGQSIGRYWMAYADGECNQCSYSGTYRPPKCQTGCGEPTQRWYRQFFLSNLSSLIKANSEFFFSIVKRSLFTRYLLFRYHVPRSWLKPTQNLLVVFEEFGGDASGITLVKRSVSTVCADITEWHPTLKNWQIESYGRTERLPRPKVHLHCAPGQLITNIKFASFGTPYGTCGSFQQGHCHSPSSYATLEKRCIGQQRCMVTISASTFGGDPCPYVLKRVAVEAVCSPAVSTTVLPNSRN</sequence>
<dbReference type="FunFam" id="2.60.120.260:FF:000037">
    <property type="entry name" value="Beta-galactosidase"/>
    <property type="match status" value="1"/>
</dbReference>
<dbReference type="GO" id="GO:0005975">
    <property type="term" value="P:carbohydrate metabolic process"/>
    <property type="evidence" value="ECO:0007669"/>
    <property type="project" value="InterPro"/>
</dbReference>
<dbReference type="AlphaFoldDB" id="A0AAP0PD48"/>
<dbReference type="PRINTS" id="PR00742">
    <property type="entry name" value="GLHYDRLASE35"/>
</dbReference>
<proteinExistence type="inferred from homology"/>
<keyword evidence="7" id="KW-0472">Membrane</keyword>
<dbReference type="InterPro" id="IPR001944">
    <property type="entry name" value="Glycoside_Hdrlase_35"/>
</dbReference>
<dbReference type="PROSITE" id="PS50228">
    <property type="entry name" value="SUEL_LECTIN"/>
    <property type="match status" value="1"/>
</dbReference>
<evidence type="ECO:0000256" key="6">
    <source>
        <dbReference type="ARBA" id="ARBA00023295"/>
    </source>
</evidence>
<feature type="domain" description="SUEL-type lectin" evidence="8">
    <location>
        <begin position="392"/>
        <end position="478"/>
    </location>
</feature>
<dbReference type="Gene3D" id="2.60.120.740">
    <property type="match status" value="1"/>
</dbReference>
<reference evidence="9 10" key="1">
    <citation type="submission" date="2024-01" db="EMBL/GenBank/DDBJ databases">
        <title>Genome assemblies of Stephania.</title>
        <authorList>
            <person name="Yang L."/>
        </authorList>
    </citation>
    <scope>NUCLEOTIDE SEQUENCE [LARGE SCALE GENOMIC DNA]</scope>
    <source>
        <strain evidence="9">YNDBR</strain>
        <tissue evidence="9">Leaf</tissue>
    </source>
</reference>
<protein>
    <recommendedName>
        <fullName evidence="3">beta-galactosidase</fullName>
        <ecNumber evidence="3">3.2.1.23</ecNumber>
    </recommendedName>
</protein>
<evidence type="ECO:0000313" key="10">
    <source>
        <dbReference type="Proteomes" id="UP001420932"/>
    </source>
</evidence>
<comment type="catalytic activity">
    <reaction evidence="1">
        <text>Hydrolysis of terminal non-reducing beta-D-galactose residues in beta-D-galactosides.</text>
        <dbReference type="EC" id="3.2.1.23"/>
    </reaction>
</comment>
<organism evidence="9 10">
    <name type="scientific">Stephania yunnanensis</name>
    <dbReference type="NCBI Taxonomy" id="152371"/>
    <lineage>
        <taxon>Eukaryota</taxon>
        <taxon>Viridiplantae</taxon>
        <taxon>Streptophyta</taxon>
        <taxon>Embryophyta</taxon>
        <taxon>Tracheophyta</taxon>
        <taxon>Spermatophyta</taxon>
        <taxon>Magnoliopsida</taxon>
        <taxon>Ranunculales</taxon>
        <taxon>Menispermaceae</taxon>
        <taxon>Menispermoideae</taxon>
        <taxon>Cissampelideae</taxon>
        <taxon>Stephania</taxon>
    </lineage>
</organism>
<dbReference type="Proteomes" id="UP001420932">
    <property type="component" value="Unassembled WGS sequence"/>
</dbReference>
<evidence type="ECO:0000259" key="8">
    <source>
        <dbReference type="PROSITE" id="PS50228"/>
    </source>
</evidence>
<keyword evidence="5" id="KW-0378">Hydrolase</keyword>
<dbReference type="SUPFAM" id="SSF49785">
    <property type="entry name" value="Galactose-binding domain-like"/>
    <property type="match status" value="2"/>
</dbReference>
<evidence type="ECO:0000256" key="7">
    <source>
        <dbReference type="SAM" id="Phobius"/>
    </source>
</evidence>
<gene>
    <name evidence="9" type="ORF">Syun_015615</name>
</gene>
<feature type="transmembrane region" description="Helical" evidence="7">
    <location>
        <begin position="93"/>
        <end position="113"/>
    </location>
</feature>
<dbReference type="InterPro" id="IPR008979">
    <property type="entry name" value="Galactose-bd-like_sf"/>
</dbReference>
<dbReference type="InterPro" id="IPR043159">
    <property type="entry name" value="Lectin_gal-bd_sf"/>
</dbReference>
<evidence type="ECO:0000256" key="4">
    <source>
        <dbReference type="ARBA" id="ARBA00022729"/>
    </source>
</evidence>